<evidence type="ECO:0000256" key="6">
    <source>
        <dbReference type="ARBA" id="ARBA00022989"/>
    </source>
</evidence>
<feature type="transmembrane region" description="Helical" evidence="10">
    <location>
        <begin position="353"/>
        <end position="376"/>
    </location>
</feature>
<dbReference type="GO" id="GO:0015297">
    <property type="term" value="F:antiporter activity"/>
    <property type="evidence" value="ECO:0007669"/>
    <property type="project" value="UniProtKB-KW"/>
</dbReference>
<feature type="transmembrane region" description="Helical" evidence="10">
    <location>
        <begin position="294"/>
        <end position="314"/>
    </location>
</feature>
<feature type="region of interest" description="Disordered" evidence="9">
    <location>
        <begin position="692"/>
        <end position="712"/>
    </location>
</feature>
<keyword evidence="5 10" id="KW-0812">Transmembrane</keyword>
<feature type="transmembrane region" description="Helical" evidence="10">
    <location>
        <begin position="139"/>
        <end position="160"/>
    </location>
</feature>
<evidence type="ECO:0000256" key="3">
    <source>
        <dbReference type="ARBA" id="ARBA00022448"/>
    </source>
</evidence>
<dbReference type="Pfam" id="PF00999">
    <property type="entry name" value="Na_H_Exchanger"/>
    <property type="match status" value="1"/>
</dbReference>
<evidence type="ECO:0000256" key="10">
    <source>
        <dbReference type="SAM" id="Phobius"/>
    </source>
</evidence>
<feature type="transmembrane region" description="Helical" evidence="10">
    <location>
        <begin position="172"/>
        <end position="192"/>
    </location>
</feature>
<dbReference type="PANTHER" id="PTHR43562">
    <property type="entry name" value="NAPA-TYPE SODIUM/HYDROGEN ANTIPORTER"/>
    <property type="match status" value="1"/>
</dbReference>
<keyword evidence="4" id="KW-0050">Antiport</keyword>
<comment type="similarity">
    <text evidence="2">Belongs to the monovalent cation:proton antiporter 2 (CPA2) transporter (TC 2.A.37) family.</text>
</comment>
<evidence type="ECO:0000256" key="9">
    <source>
        <dbReference type="SAM" id="MobiDB-lite"/>
    </source>
</evidence>
<keyword evidence="7" id="KW-0406">Ion transport</keyword>
<evidence type="ECO:0000259" key="11">
    <source>
        <dbReference type="Pfam" id="PF00582"/>
    </source>
</evidence>
<feature type="transmembrane region" description="Helical" evidence="10">
    <location>
        <begin position="239"/>
        <end position="257"/>
    </location>
</feature>
<feature type="transmembrane region" description="Helical" evidence="10">
    <location>
        <begin position="204"/>
        <end position="227"/>
    </location>
</feature>
<comment type="subcellular location">
    <subcellularLocation>
        <location evidence="1">Membrane</location>
        <topology evidence="1">Multi-pass membrane protein</topology>
    </subcellularLocation>
</comment>
<keyword evidence="3" id="KW-0813">Transport</keyword>
<dbReference type="Gene3D" id="1.20.1530.20">
    <property type="match status" value="1"/>
</dbReference>
<feature type="transmembrane region" description="Helical" evidence="10">
    <location>
        <begin position="57"/>
        <end position="76"/>
    </location>
</feature>
<accession>A0ABD4SZ00</accession>
<evidence type="ECO:0000313" key="14">
    <source>
        <dbReference type="Proteomes" id="UP000031561"/>
    </source>
</evidence>
<dbReference type="Pfam" id="PF00582">
    <property type="entry name" value="Usp"/>
    <property type="match status" value="1"/>
</dbReference>
<dbReference type="Gene3D" id="3.40.50.12370">
    <property type="match status" value="1"/>
</dbReference>
<evidence type="ECO:0000256" key="5">
    <source>
        <dbReference type="ARBA" id="ARBA00022692"/>
    </source>
</evidence>
<dbReference type="AlphaFoldDB" id="A0ABD4SZ00"/>
<dbReference type="InterPro" id="IPR038770">
    <property type="entry name" value="Na+/solute_symporter_sf"/>
</dbReference>
<evidence type="ECO:0000313" key="13">
    <source>
        <dbReference type="EMBL" id="MCM1981696.1"/>
    </source>
</evidence>
<dbReference type="InterPro" id="IPR006153">
    <property type="entry name" value="Cation/H_exchanger_TM"/>
</dbReference>
<feature type="transmembrane region" description="Helical" evidence="10">
    <location>
        <begin position="29"/>
        <end position="50"/>
    </location>
</feature>
<evidence type="ECO:0000256" key="2">
    <source>
        <dbReference type="ARBA" id="ARBA00005551"/>
    </source>
</evidence>
<feature type="domain" description="Cation/H+ exchanger transmembrane" evidence="12">
    <location>
        <begin position="42"/>
        <end position="400"/>
    </location>
</feature>
<dbReference type="PANTHER" id="PTHR43562:SF4">
    <property type="entry name" value="NA(+)_H(+) ANTIPORTER NHAS5"/>
    <property type="match status" value="1"/>
</dbReference>
<feature type="transmembrane region" description="Helical" evidence="10">
    <location>
        <begin position="320"/>
        <end position="341"/>
    </location>
</feature>
<protein>
    <submittedName>
        <fullName evidence="13">Cation:proton antiporter</fullName>
    </submittedName>
</protein>
<feature type="transmembrane region" description="Helical" evidence="10">
    <location>
        <begin position="82"/>
        <end position="101"/>
    </location>
</feature>
<keyword evidence="6 10" id="KW-1133">Transmembrane helix</keyword>
<feature type="domain" description="UspA" evidence="11">
    <location>
        <begin position="428"/>
        <end position="557"/>
    </location>
</feature>
<name>A0ABD4SZ00_9CYAN</name>
<dbReference type="Proteomes" id="UP000031561">
    <property type="component" value="Unassembled WGS sequence"/>
</dbReference>
<sequence length="712" mass="76191">MPAIFSGISLGFGSGGAIALLSPLLKGPIQDPVTIFLVIVGIMLVAPLLSERLGLPGIVGLILAGVIVGPHGIRLLERDDTIVLLGTVGLLFLMFLGGLETSVEDLKQNAKSALGFGLMTFLIPMAIGTGAMIPLGYDFIAAVLVASCLASHTLVALPVLNKLGIMKTPPITATLGGTLITNVLALLVLALVVKAKSGGLTITFWLFLIPSLVVFTFATLWGVPRLGRWFFRRFGHDEGAEFAFVLVALFVVSYIAGRIEIEPIVGAFLVGVAITQQIPALSPLMNRIQFIGNALFIPFFLISVGMLVDPLILIKEPRSLLVAAVIIGAELVSKFLAAWGSGKLFGWSFPSTMTVFGMSVAQAASTLAAITVAFNLDIVDEATVNGIIAMILVSCILSPWIAERWGNQVQPATAPASEPAEFGLDPGQRVLVPVANPSTEDSLLNLAIFISKGLEGTLLPLHVISDRQGQISAAQQLRQQRLLDTATNVAHSAVVDVEPIGRVDGSISRGIVRTAAEHRASLIICGWKGYSSYRESLFGSVIDDVILRSSVPVLVTRCAEPLESTERVVVALPASRRLSPRSKFTLALGQHLASELKAKIEILYVFKGSNARQADQWMAALPEDIPAQALRGSFVQRVSQAVGEHDLLLLPARRRRRQGKWVMRREPEAIAHRNWQTSMMVVYTPTLAAAPTIQSPDRSRPADLPLGTSPQS</sequence>
<evidence type="ECO:0000256" key="4">
    <source>
        <dbReference type="ARBA" id="ARBA00022449"/>
    </source>
</evidence>
<evidence type="ECO:0000256" key="7">
    <source>
        <dbReference type="ARBA" id="ARBA00023065"/>
    </source>
</evidence>
<dbReference type="CDD" id="cd00293">
    <property type="entry name" value="USP-like"/>
    <property type="match status" value="1"/>
</dbReference>
<gene>
    <name evidence="13" type="ORF">QQ91_0002470</name>
</gene>
<evidence type="ECO:0000256" key="1">
    <source>
        <dbReference type="ARBA" id="ARBA00004141"/>
    </source>
</evidence>
<dbReference type="SUPFAM" id="SSF52402">
    <property type="entry name" value="Adenine nucleotide alpha hydrolases-like"/>
    <property type="match status" value="1"/>
</dbReference>
<keyword evidence="8 10" id="KW-0472">Membrane</keyword>
<feature type="transmembrane region" description="Helical" evidence="10">
    <location>
        <begin position="113"/>
        <end position="133"/>
    </location>
</feature>
<proteinExistence type="inferred from homology"/>
<organism evidence="13 14">
    <name type="scientific">Lyngbya confervoides BDU141951</name>
    <dbReference type="NCBI Taxonomy" id="1574623"/>
    <lineage>
        <taxon>Bacteria</taxon>
        <taxon>Bacillati</taxon>
        <taxon>Cyanobacteriota</taxon>
        <taxon>Cyanophyceae</taxon>
        <taxon>Oscillatoriophycideae</taxon>
        <taxon>Oscillatoriales</taxon>
        <taxon>Microcoleaceae</taxon>
        <taxon>Lyngbya</taxon>
    </lineage>
</organism>
<evidence type="ECO:0000256" key="8">
    <source>
        <dbReference type="ARBA" id="ARBA00023136"/>
    </source>
</evidence>
<feature type="transmembrane region" description="Helical" evidence="10">
    <location>
        <begin position="382"/>
        <end position="402"/>
    </location>
</feature>
<feature type="transmembrane region" description="Helical" evidence="10">
    <location>
        <begin position="263"/>
        <end position="282"/>
    </location>
</feature>
<dbReference type="GO" id="GO:0006811">
    <property type="term" value="P:monoatomic ion transport"/>
    <property type="evidence" value="ECO:0007669"/>
    <property type="project" value="UniProtKB-KW"/>
</dbReference>
<dbReference type="EMBL" id="JTHE03000015">
    <property type="protein sequence ID" value="MCM1981696.1"/>
    <property type="molecule type" value="Genomic_DNA"/>
</dbReference>
<keyword evidence="14" id="KW-1185">Reference proteome</keyword>
<comment type="caution">
    <text evidence="13">The sequence shown here is derived from an EMBL/GenBank/DDBJ whole genome shotgun (WGS) entry which is preliminary data.</text>
</comment>
<dbReference type="RefSeq" id="WP_166279614.1">
    <property type="nucleotide sequence ID" value="NZ_JTHE03000015.1"/>
</dbReference>
<dbReference type="InterPro" id="IPR006016">
    <property type="entry name" value="UspA"/>
</dbReference>
<dbReference type="GO" id="GO:0016020">
    <property type="term" value="C:membrane"/>
    <property type="evidence" value="ECO:0007669"/>
    <property type="project" value="UniProtKB-SubCell"/>
</dbReference>
<reference evidence="13 14" key="1">
    <citation type="journal article" date="2015" name="Genome Announc.">
        <title>Draft Genome Sequence of Filamentous Marine Cyanobacterium Lyngbya confervoides Strain BDU141951.</title>
        <authorList>
            <person name="Chandrababunaidu M.M."/>
            <person name="Sen D."/>
            <person name="Tripathy S."/>
        </authorList>
    </citation>
    <scope>NUCLEOTIDE SEQUENCE [LARGE SCALE GENOMIC DNA]</scope>
    <source>
        <strain evidence="13 14">BDU141951</strain>
    </source>
</reference>
<evidence type="ECO:0000259" key="12">
    <source>
        <dbReference type="Pfam" id="PF00999"/>
    </source>
</evidence>